<proteinExistence type="predicted"/>
<dbReference type="AlphaFoldDB" id="A0A4U6CTV4"/>
<protein>
    <recommendedName>
        <fullName evidence="3">Methane oxygenase PmoA</fullName>
    </recommendedName>
</protein>
<gene>
    <name evidence="1" type="ORF">FDK13_30915</name>
</gene>
<evidence type="ECO:0008006" key="3">
    <source>
        <dbReference type="Google" id="ProtNLM"/>
    </source>
</evidence>
<keyword evidence="2" id="KW-1185">Reference proteome</keyword>
<comment type="caution">
    <text evidence="1">The sequence shown here is derived from an EMBL/GenBank/DDBJ whole genome shotgun (WGS) entry which is preliminary data.</text>
</comment>
<evidence type="ECO:0000313" key="1">
    <source>
        <dbReference type="EMBL" id="TKT87027.1"/>
    </source>
</evidence>
<accession>A0A4U6CTV4</accession>
<dbReference type="OrthoDB" id="2540540at2"/>
<evidence type="ECO:0000313" key="2">
    <source>
        <dbReference type="Proteomes" id="UP000304900"/>
    </source>
</evidence>
<sequence length="358" mass="39819">MKLLFSSAFFITAITLISGGFIPMDKSNQDSLPGVEFKERKSEKRVDVTVNGKLFTSYAWPDTVMKPILYPVLTSAGTEITRGFPLKTRGGERADHPHHIGIWLNYGDVNGYDFWGNSYEIPANIRKVHCGKIKHLGIEKVTAGAGEGSMITKASWIDPFGNEVLAERTEYHFIAQGSIRIIDRITTLTATHGDVKMKDTKEGMFGIRVARQLELPLKDEVTLTDALGNPTKVKKMDNEGVTGNYRSSEGITGERVWGTRAKWMDLYGSIGSEKISLVISDHPKNLSYPTYWHARGYGLLCTNPFGVKDFTKGKEALNYQIADGKSLTLRYRVIVSSGNHLTDAQIGALSEQFAKKYQ</sequence>
<dbReference type="RefSeq" id="WP_137343887.1">
    <property type="nucleotide sequence ID" value="NZ_BSQH01000005.1"/>
</dbReference>
<reference evidence="1 2" key="1">
    <citation type="submission" date="2019-05" db="EMBL/GenBank/DDBJ databases">
        <title>Dyadobacter AR-3-8 sp. nov., isolated from arctic soil.</title>
        <authorList>
            <person name="Chaudhary D.K."/>
        </authorList>
    </citation>
    <scope>NUCLEOTIDE SEQUENCE [LARGE SCALE GENOMIC DNA]</scope>
    <source>
        <strain evidence="1 2">AR-3-8</strain>
    </source>
</reference>
<dbReference type="Pfam" id="PF14100">
    <property type="entry name" value="DUF6807"/>
    <property type="match status" value="1"/>
</dbReference>
<name>A0A4U6CTV4_9BACT</name>
<dbReference type="EMBL" id="SZVO01000021">
    <property type="protein sequence ID" value="TKT87027.1"/>
    <property type="molecule type" value="Genomic_DNA"/>
</dbReference>
<dbReference type="InterPro" id="IPR029475">
    <property type="entry name" value="DUF6807"/>
</dbReference>
<dbReference type="Proteomes" id="UP000304900">
    <property type="component" value="Unassembled WGS sequence"/>
</dbReference>
<organism evidence="1 2">
    <name type="scientific">Dyadobacter frigoris</name>
    <dbReference type="NCBI Taxonomy" id="2576211"/>
    <lineage>
        <taxon>Bacteria</taxon>
        <taxon>Pseudomonadati</taxon>
        <taxon>Bacteroidota</taxon>
        <taxon>Cytophagia</taxon>
        <taxon>Cytophagales</taxon>
        <taxon>Spirosomataceae</taxon>
        <taxon>Dyadobacter</taxon>
    </lineage>
</organism>